<evidence type="ECO:0000256" key="1">
    <source>
        <dbReference type="SAM" id="MobiDB-lite"/>
    </source>
</evidence>
<protein>
    <submittedName>
        <fullName evidence="2">Uncharacterized protein</fullName>
    </submittedName>
</protein>
<feature type="compositionally biased region" description="Basic and acidic residues" evidence="1">
    <location>
        <begin position="315"/>
        <end position="336"/>
    </location>
</feature>
<gene>
    <name evidence="2" type="ORF">BLIG_00862</name>
</gene>
<dbReference type="Proteomes" id="UP000005084">
    <property type="component" value="Unassembled WGS sequence"/>
</dbReference>
<organism evidence="2">
    <name type="scientific">Bifidobacterium longum subsp. infantis CCUG 52486</name>
    <dbReference type="NCBI Taxonomy" id="537937"/>
    <lineage>
        <taxon>Bacteria</taxon>
        <taxon>Bacillati</taxon>
        <taxon>Actinomycetota</taxon>
        <taxon>Actinomycetes</taxon>
        <taxon>Bifidobacteriales</taxon>
        <taxon>Bifidobacteriaceae</taxon>
        <taxon>Bifidobacterium</taxon>
    </lineage>
</organism>
<feature type="region of interest" description="Disordered" evidence="1">
    <location>
        <begin position="1"/>
        <end position="242"/>
    </location>
</feature>
<feature type="compositionally biased region" description="Polar residues" evidence="1">
    <location>
        <begin position="103"/>
        <end position="112"/>
    </location>
</feature>
<feature type="compositionally biased region" description="Basic residues" evidence="1">
    <location>
        <begin position="302"/>
        <end position="313"/>
    </location>
</feature>
<feature type="compositionally biased region" description="Basic residues" evidence="1">
    <location>
        <begin position="345"/>
        <end position="354"/>
    </location>
</feature>
<feature type="compositionally biased region" description="Basic residues" evidence="1">
    <location>
        <begin position="1"/>
        <end position="16"/>
    </location>
</feature>
<feature type="compositionally biased region" description="Polar residues" evidence="1">
    <location>
        <begin position="266"/>
        <end position="278"/>
    </location>
</feature>
<name>C5EA67_BIFLI</name>
<feature type="compositionally biased region" description="Basic and acidic residues" evidence="1">
    <location>
        <begin position="46"/>
        <end position="55"/>
    </location>
</feature>
<feature type="compositionally biased region" description="Basic and acidic residues" evidence="1">
    <location>
        <begin position="114"/>
        <end position="123"/>
    </location>
</feature>
<evidence type="ECO:0000313" key="2">
    <source>
        <dbReference type="EMBL" id="EEQ54911.1"/>
    </source>
</evidence>
<feature type="region of interest" description="Disordered" evidence="1">
    <location>
        <begin position="262"/>
        <end position="372"/>
    </location>
</feature>
<feature type="compositionally biased region" description="Basic and acidic residues" evidence="1">
    <location>
        <begin position="164"/>
        <end position="175"/>
    </location>
</feature>
<dbReference type="EMBL" id="DS990239">
    <property type="protein sequence ID" value="EEQ54911.1"/>
    <property type="molecule type" value="Genomic_DNA"/>
</dbReference>
<proteinExistence type="predicted"/>
<dbReference type="AlphaFoldDB" id="C5EA67"/>
<feature type="compositionally biased region" description="Low complexity" evidence="1">
    <location>
        <begin position="62"/>
        <end position="80"/>
    </location>
</feature>
<dbReference type="HOGENOM" id="CLU_567033_0_0_11"/>
<feature type="compositionally biased region" description="Low complexity" evidence="1">
    <location>
        <begin position="17"/>
        <end position="28"/>
    </location>
</feature>
<sequence length="481" mass="52791">MRRPSARPRRKRHGNARRGNGSPNSRPSPTRRRHSSNSNGYPNTSRDSRDSRGNRAEPAPSPATAGACRPPATATACPATIRDYSPSSIRKEHHHDGRDTTQRRAQGTSGPSRPSERPVRADGAETAGAAARRRGRNRIGGHDRAQPVPVHDIRSTRTSIRPTGDGRRQGYEKPVPDGPVFGTIGIHRFHGGHRQQGPVDPQLPGRRQHRHVRPDAHSPRRQGPGQRDRPVRRDRPAGEGIHCPRIGRRMVCRGVAEGRRIPARRSQIQSAQSGTCRGQASRPHAGRLHGPGQGRETGANVGRRRIRRLRQAHLRTADPHQIDQRMHRQHDRRPDRPPVPSGRTIGHHTRHRKGSTMTADTTRREHSGSGIRLGIGSCPGIAKILPAGIRGITLPDGTRVRMLRCVTREGGADIPVALIPATGAVHNRMLGAAGGQIVEFAGRPRLYRPEKGGPILAFTVTDLRIRDTDEARMLRAGRTHG</sequence>
<feature type="compositionally biased region" description="Basic and acidic residues" evidence="1">
    <location>
        <begin position="226"/>
        <end position="237"/>
    </location>
</feature>
<accession>C5EA67</accession>
<reference evidence="2" key="1">
    <citation type="submission" date="2008-08" db="EMBL/GenBank/DDBJ databases">
        <title>Annotation of Bifidobacterium longum subsp. infantis CCUG 52486.</title>
        <authorList>
            <consortium name="The Broad Institute Genome Sequencing Platform"/>
            <person name="Gougoulias C."/>
            <person name="Tuohy K.M."/>
            <person name="Gibson G.R."/>
            <person name="Ward D."/>
            <person name="Mehta T."/>
            <person name="Young S."/>
            <person name="Jaffe D."/>
            <person name="Gnerre S."/>
            <person name="Berlin A."/>
            <person name="Heiman D."/>
            <person name="Hepburn T."/>
            <person name="Shea T."/>
            <person name="Sykes S."/>
            <person name="Alvarado L."/>
            <person name="Kodira C."/>
            <person name="Borodovsky M."/>
            <person name="Lander E."/>
            <person name="Galagan J."/>
            <person name="Nusbaum C."/>
            <person name="Birren B."/>
        </authorList>
    </citation>
    <scope>NUCLEOTIDE SEQUENCE [LARGE SCALE GENOMIC DNA]</scope>
    <source>
        <strain evidence="2">CCUG 52486</strain>
    </source>
</reference>
<feature type="compositionally biased region" description="Basic and acidic residues" evidence="1">
    <location>
        <begin position="140"/>
        <end position="155"/>
    </location>
</feature>